<proteinExistence type="predicted"/>
<protein>
    <recommendedName>
        <fullName evidence="4">Fimbrial protein</fullName>
    </recommendedName>
</protein>
<dbReference type="RefSeq" id="WP_044392972.1">
    <property type="nucleotide sequence ID" value="NZ_JXIQ01000071.1"/>
</dbReference>
<dbReference type="EMBL" id="JXIQ01000071">
    <property type="protein sequence ID" value="KIY22377.1"/>
    <property type="molecule type" value="Genomic_DNA"/>
</dbReference>
<sequence>MLVDINLLPKKEHKASSSFSIALIFLFLLALVFIGVFVQVRVNETSLNKVNQQIQSVQQLNAAIQTKITDQASSDSPKGLQEAVTWAETSTPDTVRLLRSLIALLPEQGFIQSLNYNGEGIVGVKVEFESAREAAYFLSSLQHSKWVDTASILTVEAVREASNSNEIMPTYYSEFEIHFKREYFTEASQKVGGNES</sequence>
<keyword evidence="3" id="KW-1185">Reference proteome</keyword>
<evidence type="ECO:0000256" key="1">
    <source>
        <dbReference type="SAM" id="Phobius"/>
    </source>
</evidence>
<gene>
    <name evidence="2" type="ORF">UB32_08775</name>
</gene>
<evidence type="ECO:0000313" key="3">
    <source>
        <dbReference type="Proteomes" id="UP000032512"/>
    </source>
</evidence>
<dbReference type="PATRIC" id="fig|285983.3.peg.272"/>
<name>A0A0D6ZA46_9BACI</name>
<dbReference type="OrthoDB" id="2971140at2"/>
<keyword evidence="1" id="KW-0812">Transmembrane</keyword>
<comment type="caution">
    <text evidence="2">The sequence shown here is derived from an EMBL/GenBank/DDBJ whole genome shotgun (WGS) entry which is preliminary data.</text>
</comment>
<feature type="transmembrane region" description="Helical" evidence="1">
    <location>
        <begin position="21"/>
        <end position="40"/>
    </location>
</feature>
<reference evidence="2 3" key="1">
    <citation type="submission" date="2015-01" db="EMBL/GenBank/DDBJ databases">
        <title>Draft genome sequences of the supercritical CO2 tolerant bacteria Bacillus subterraneus MITOT1 and Bacillus cereus MIT0214.</title>
        <authorList>
            <person name="Peet K.C."/>
            <person name="Thompson J.R."/>
        </authorList>
    </citation>
    <scope>NUCLEOTIDE SEQUENCE [LARGE SCALE GENOMIC DNA]</scope>
    <source>
        <strain evidence="2 3">MITOT1</strain>
    </source>
</reference>
<dbReference type="AlphaFoldDB" id="A0A0D6ZA46"/>
<evidence type="ECO:0000313" key="2">
    <source>
        <dbReference type="EMBL" id="KIY22377.1"/>
    </source>
</evidence>
<evidence type="ECO:0008006" key="4">
    <source>
        <dbReference type="Google" id="ProtNLM"/>
    </source>
</evidence>
<dbReference type="Proteomes" id="UP000032512">
    <property type="component" value="Unassembled WGS sequence"/>
</dbReference>
<keyword evidence="1" id="KW-1133">Transmembrane helix</keyword>
<organism evidence="2 3">
    <name type="scientific">Mesobacillus subterraneus</name>
    <dbReference type="NCBI Taxonomy" id="285983"/>
    <lineage>
        <taxon>Bacteria</taxon>
        <taxon>Bacillati</taxon>
        <taxon>Bacillota</taxon>
        <taxon>Bacilli</taxon>
        <taxon>Bacillales</taxon>
        <taxon>Bacillaceae</taxon>
        <taxon>Mesobacillus</taxon>
    </lineage>
</organism>
<keyword evidence="1" id="KW-0472">Membrane</keyword>
<accession>A0A0D6ZA46</accession>